<name>A0A081LDJ1_9BACI</name>
<dbReference type="FunFam" id="1.20.120.1450:FF:000001">
    <property type="entry name" value="Heptaprenyl diphosphate synthase component I"/>
    <property type="match status" value="1"/>
</dbReference>
<dbReference type="Pfam" id="PF07307">
    <property type="entry name" value="HEPPP_synt_1"/>
    <property type="match status" value="1"/>
</dbReference>
<organism evidence="1 2">
    <name type="scientific">Bacillus zhangzhouensis</name>
    <dbReference type="NCBI Taxonomy" id="1178540"/>
    <lineage>
        <taxon>Bacteria</taxon>
        <taxon>Bacillati</taxon>
        <taxon>Bacillota</taxon>
        <taxon>Bacilli</taxon>
        <taxon>Bacillales</taxon>
        <taxon>Bacillaceae</taxon>
        <taxon>Bacillus</taxon>
    </lineage>
</organism>
<sequence>MQDIYGTLSNLNIKLNKKLSHPYLAKHLRAPLIDEDKLLLFHAMFDEAQIDAEKKENYILTAMLVQIALDTHDEVTTAAAIKQDEFKNRQLTILAGDYFSGLYYSLLSDMKDIYMIRTLATAIKEINEHKIRLYDRSIQDAAHFYKSVATVESALFQRISEHFQLTHWNEIANRFLVYKRFMKQAEDDKHLKLFLNDSYTDAYTCFDNFENEGYEQAKMSIKKHLVSSPVVQKELLNRLDHMKNEPAYHQKVEEG</sequence>
<dbReference type="EMBL" id="JOTP01000004">
    <property type="protein sequence ID" value="KEP27317.1"/>
    <property type="molecule type" value="Genomic_DNA"/>
</dbReference>
<dbReference type="GO" id="GO:0009234">
    <property type="term" value="P:menaquinone biosynthetic process"/>
    <property type="evidence" value="ECO:0007669"/>
    <property type="project" value="InterPro"/>
</dbReference>
<reference evidence="1 2" key="1">
    <citation type="submission" date="2012-09" db="EMBL/GenBank/DDBJ databases">
        <title>Genome Sequence of Bacillus sp. DW5-4.</title>
        <authorList>
            <person name="Lai Q."/>
            <person name="Liu Y."/>
            <person name="Shao Z."/>
        </authorList>
    </citation>
    <scope>NUCLEOTIDE SEQUENCE [LARGE SCALE GENOMIC DNA]</scope>
    <source>
        <strain evidence="1 2">DW5-4</strain>
    </source>
</reference>
<accession>A0A081LDJ1</accession>
<comment type="caution">
    <text evidence="1">The sequence shown here is derived from an EMBL/GenBank/DDBJ whole genome shotgun (WGS) entry which is preliminary data.</text>
</comment>
<proteinExistence type="predicted"/>
<dbReference type="RefSeq" id="WP_034318897.1">
    <property type="nucleotide sequence ID" value="NZ_JOTP01000004.1"/>
</dbReference>
<dbReference type="eggNOG" id="COG0142">
    <property type="taxonomic scope" value="Bacteria"/>
</dbReference>
<evidence type="ECO:0000313" key="1">
    <source>
        <dbReference type="EMBL" id="KEP27317.1"/>
    </source>
</evidence>
<dbReference type="InterPro" id="IPR009920">
    <property type="entry name" value="HEPPP_synth_su1"/>
</dbReference>
<dbReference type="AlphaFoldDB" id="A0A081LDJ1"/>
<gene>
    <name evidence="1" type="ORF">BA70_13370</name>
</gene>
<protein>
    <submittedName>
        <fullName evidence="1">Heptaprenyl diphosphate synthase</fullName>
    </submittedName>
</protein>
<dbReference type="Proteomes" id="UP000028091">
    <property type="component" value="Unassembled WGS sequence"/>
</dbReference>
<dbReference type="Gene3D" id="1.20.120.1450">
    <property type="match status" value="1"/>
</dbReference>
<evidence type="ECO:0000313" key="2">
    <source>
        <dbReference type="Proteomes" id="UP000028091"/>
    </source>
</evidence>
<dbReference type="OrthoDB" id="2417886at2"/>
<keyword evidence="2" id="KW-1185">Reference proteome</keyword>